<gene>
    <name evidence="1" type="ORF">GCM10009839_67440</name>
</gene>
<reference evidence="2" key="1">
    <citation type="journal article" date="2019" name="Int. J. Syst. Evol. Microbiol.">
        <title>The Global Catalogue of Microorganisms (GCM) 10K type strain sequencing project: providing services to taxonomists for standard genome sequencing and annotation.</title>
        <authorList>
            <consortium name="The Broad Institute Genomics Platform"/>
            <consortium name="The Broad Institute Genome Sequencing Center for Infectious Disease"/>
            <person name="Wu L."/>
            <person name="Ma J."/>
        </authorList>
    </citation>
    <scope>NUCLEOTIDE SEQUENCE [LARGE SCALE GENOMIC DNA]</scope>
    <source>
        <strain evidence="2">JCM 16014</strain>
    </source>
</reference>
<dbReference type="RefSeq" id="WP_344669741.1">
    <property type="nucleotide sequence ID" value="NZ_BAAAQN010000050.1"/>
</dbReference>
<name>A0ABP5GQN0_9ACTN</name>
<protein>
    <submittedName>
        <fullName evidence="1">Uncharacterized protein</fullName>
    </submittedName>
</protein>
<comment type="caution">
    <text evidence="1">The sequence shown here is derived from an EMBL/GenBank/DDBJ whole genome shotgun (WGS) entry which is preliminary data.</text>
</comment>
<evidence type="ECO:0000313" key="1">
    <source>
        <dbReference type="EMBL" id="GAA2051113.1"/>
    </source>
</evidence>
<evidence type="ECO:0000313" key="2">
    <source>
        <dbReference type="Proteomes" id="UP001500751"/>
    </source>
</evidence>
<dbReference type="EMBL" id="BAAAQN010000050">
    <property type="protein sequence ID" value="GAA2051113.1"/>
    <property type="molecule type" value="Genomic_DNA"/>
</dbReference>
<sequence length="251" mass="25476">MPGFEETTDTNGRAAGDVLLAVAVPAFEAAAVGVCEVFRDLGFASDRIFLSTGPYAATHGILDALCAVPTLDHSGRMWFYCSGMGGGEVGKAGEVGGARVVFRADCPRRIVFLDWHGAIAAALIECLGGDGADLPMTAQDLALRLADVAEVHVPADAAAMLLFPHLLSASDVHRLRAAAVGLAGAGAAGAGPAGPAGAADVGVGADFDAGAGLVAQAATLWRELSLLDPADTDARYLQAHFETVAARLVEP</sequence>
<dbReference type="Proteomes" id="UP001500751">
    <property type="component" value="Unassembled WGS sequence"/>
</dbReference>
<accession>A0ABP5GQN0</accession>
<keyword evidence="2" id="KW-1185">Reference proteome</keyword>
<proteinExistence type="predicted"/>
<organism evidence="1 2">
    <name type="scientific">Catenulispora yoronensis</name>
    <dbReference type="NCBI Taxonomy" id="450799"/>
    <lineage>
        <taxon>Bacteria</taxon>
        <taxon>Bacillati</taxon>
        <taxon>Actinomycetota</taxon>
        <taxon>Actinomycetes</taxon>
        <taxon>Catenulisporales</taxon>
        <taxon>Catenulisporaceae</taxon>
        <taxon>Catenulispora</taxon>
    </lineage>
</organism>